<dbReference type="RefSeq" id="WP_093393029.1">
    <property type="nucleotide sequence ID" value="NZ_FOUU01000001.1"/>
</dbReference>
<name>A0A1I4R279_9BACT</name>
<dbReference type="STRING" id="39841.SAMN05660836_00359"/>
<reference evidence="4 5" key="1">
    <citation type="submission" date="2016-10" db="EMBL/GenBank/DDBJ databases">
        <authorList>
            <person name="de Groot N.N."/>
        </authorList>
    </citation>
    <scope>NUCLEOTIDE SEQUENCE [LARGE SCALE GENOMIC DNA]</scope>
    <source>
        <strain evidence="4 5">DSM 9990</strain>
    </source>
</reference>
<dbReference type="GO" id="GO:0016625">
    <property type="term" value="F:oxidoreductase activity, acting on the aldehyde or oxo group of donors, iron-sulfur protein as acceptor"/>
    <property type="evidence" value="ECO:0007669"/>
    <property type="project" value="UniProtKB-ARBA"/>
</dbReference>
<gene>
    <name evidence="4" type="ORF">SAMN05660836_00359</name>
</gene>
<dbReference type="GO" id="GO:0044281">
    <property type="term" value="P:small molecule metabolic process"/>
    <property type="evidence" value="ECO:0007669"/>
    <property type="project" value="UniProtKB-ARBA"/>
</dbReference>
<dbReference type="GO" id="GO:0045333">
    <property type="term" value="P:cellular respiration"/>
    <property type="evidence" value="ECO:0007669"/>
    <property type="project" value="UniProtKB-ARBA"/>
</dbReference>
<dbReference type="PANTHER" id="PTHR48084:SF1">
    <property type="entry name" value="2-OXOGLUTARATE SYNTHASE SUBUNIT KORB"/>
    <property type="match status" value="1"/>
</dbReference>
<dbReference type="SUPFAM" id="SSF53323">
    <property type="entry name" value="Pyruvate-ferredoxin oxidoreductase, PFOR, domain III"/>
    <property type="match status" value="1"/>
</dbReference>
<evidence type="ECO:0000256" key="1">
    <source>
        <dbReference type="ARBA" id="ARBA00023002"/>
    </source>
</evidence>
<dbReference type="InterPro" id="IPR019752">
    <property type="entry name" value="Pyrv/ketoisovalerate_OxRed_cat"/>
</dbReference>
<dbReference type="Proteomes" id="UP000199611">
    <property type="component" value="Unassembled WGS sequence"/>
</dbReference>
<dbReference type="PANTHER" id="PTHR48084">
    <property type="entry name" value="2-OXOGLUTARATE OXIDOREDUCTASE SUBUNIT KORB-RELATED"/>
    <property type="match status" value="1"/>
</dbReference>
<dbReference type="SUPFAM" id="SSF52518">
    <property type="entry name" value="Thiamin diphosphate-binding fold (THDP-binding)"/>
    <property type="match status" value="1"/>
</dbReference>
<dbReference type="InterPro" id="IPR051457">
    <property type="entry name" value="2-oxoacid:Fd_oxidoreductase"/>
</dbReference>
<evidence type="ECO:0000259" key="2">
    <source>
        <dbReference type="Pfam" id="PF01558"/>
    </source>
</evidence>
<keyword evidence="5" id="KW-1185">Reference proteome</keyword>
<evidence type="ECO:0000313" key="4">
    <source>
        <dbReference type="EMBL" id="SFM46434.1"/>
    </source>
</evidence>
<dbReference type="Gene3D" id="3.40.50.970">
    <property type="match status" value="1"/>
</dbReference>
<proteinExistence type="predicted"/>
<accession>A0A1I4R279</accession>
<dbReference type="InterPro" id="IPR011766">
    <property type="entry name" value="TPP_enzyme_TPP-bd"/>
</dbReference>
<evidence type="ECO:0000259" key="3">
    <source>
        <dbReference type="Pfam" id="PF02775"/>
    </source>
</evidence>
<organism evidence="4 5">
    <name type="scientific">Thermodesulforhabdus norvegica</name>
    <dbReference type="NCBI Taxonomy" id="39841"/>
    <lineage>
        <taxon>Bacteria</taxon>
        <taxon>Pseudomonadati</taxon>
        <taxon>Thermodesulfobacteriota</taxon>
        <taxon>Syntrophobacteria</taxon>
        <taxon>Syntrophobacterales</taxon>
        <taxon>Thermodesulforhabdaceae</taxon>
        <taxon>Thermodesulforhabdus</taxon>
    </lineage>
</organism>
<dbReference type="AlphaFoldDB" id="A0A1I4R279"/>
<feature type="domain" description="Thiamine pyrophosphate enzyme TPP-binding" evidence="3">
    <location>
        <begin position="47"/>
        <end position="193"/>
    </location>
</feature>
<keyword evidence="4" id="KW-0670">Pyruvate</keyword>
<feature type="domain" description="Pyruvate/ketoisovalerate oxidoreductase catalytic" evidence="2">
    <location>
        <begin position="274"/>
        <end position="417"/>
    </location>
</feature>
<dbReference type="GO" id="GO:0030976">
    <property type="term" value="F:thiamine pyrophosphate binding"/>
    <property type="evidence" value="ECO:0007669"/>
    <property type="project" value="InterPro"/>
</dbReference>
<evidence type="ECO:0000313" key="5">
    <source>
        <dbReference type="Proteomes" id="UP000199611"/>
    </source>
</evidence>
<sequence length="440" mass="48075">MNSGSLINPSRPPVFCPGCSHETVVKALDRALVNLGLQGDRVCIVSDIGCSGLFDTFFNTHAVHGLHGRALTYATGIKMCRPELKVIVTLGDGGVGIGGAHFLAACRRNLDLTLIIMNNFNFGMTGGQHSSTTPQDASVTTSFLNRIEKPLPVAEVAAAAGAPFVYVCSAQDGNLTGILEEAVKFDGFSVVEIREICPGRYSRRNRLTPKMLEESVKLTPFRGLVEHNLRTEYGKAYREHLGKLEPVSLPEGIEIRFEPLERRRYEVLILGAAGQHVVTAGEVLALAAMSAGLRVAQKNEYDITVLRGPSIAEVILSGDEIHYTGIKSPDVVLAVAQEGVERRRAIFEKLSEKSLIICDSGLNLPACPAEIKEVSFRDLGIKKNQRAFGALALMAIMKRGITVDMLRFAIERRYESQKIRQEMREMLKKLSEGITGNGNR</sequence>
<dbReference type="InterPro" id="IPR029061">
    <property type="entry name" value="THDP-binding"/>
</dbReference>
<dbReference type="EMBL" id="FOUU01000001">
    <property type="protein sequence ID" value="SFM46434.1"/>
    <property type="molecule type" value="Genomic_DNA"/>
</dbReference>
<dbReference type="Pfam" id="PF01558">
    <property type="entry name" value="POR"/>
    <property type="match status" value="1"/>
</dbReference>
<dbReference type="Pfam" id="PF02775">
    <property type="entry name" value="TPP_enzyme_C"/>
    <property type="match status" value="1"/>
</dbReference>
<dbReference type="InterPro" id="IPR002869">
    <property type="entry name" value="Pyrv_flavodox_OxRed_cen"/>
</dbReference>
<dbReference type="OrthoDB" id="9775140at2"/>
<protein>
    <submittedName>
        <fullName evidence="4">Pyruvate ferredoxin/flavodoxin oxidoreductase</fullName>
    </submittedName>
</protein>
<dbReference type="Gene3D" id="3.40.920.10">
    <property type="entry name" value="Pyruvate-ferredoxin oxidoreductase, PFOR, domain III"/>
    <property type="match status" value="1"/>
</dbReference>
<keyword evidence="1" id="KW-0560">Oxidoreductase</keyword>